<dbReference type="EMBL" id="FN649740">
    <property type="protein sequence ID" value="CBN74742.1"/>
    <property type="molecule type" value="Genomic_DNA"/>
</dbReference>
<dbReference type="Pfam" id="PF01894">
    <property type="entry name" value="YjbQ"/>
    <property type="match status" value="1"/>
</dbReference>
<proteinExistence type="inferred from homology"/>
<keyword evidence="5" id="KW-1185">Reference proteome</keyword>
<dbReference type="InterPro" id="IPR001602">
    <property type="entry name" value="UPF0047_YjbQ-like"/>
</dbReference>
<evidence type="ECO:0000313" key="5">
    <source>
        <dbReference type="Proteomes" id="UP000002630"/>
    </source>
</evidence>
<gene>
    <name evidence="4" type="ORF">Esi_0041_0068</name>
</gene>
<dbReference type="InParanoid" id="D8LMU1"/>
<dbReference type="EMBL" id="FN648608">
    <property type="protein sequence ID" value="CBN74742.1"/>
    <property type="molecule type" value="Genomic_DNA"/>
</dbReference>
<reference evidence="4 5" key="1">
    <citation type="journal article" date="2010" name="Nature">
        <title>The Ectocarpus genome and the independent evolution of multicellularity in brown algae.</title>
        <authorList>
            <person name="Cock J.M."/>
            <person name="Sterck L."/>
            <person name="Rouze P."/>
            <person name="Scornet D."/>
            <person name="Allen A.E."/>
            <person name="Amoutzias G."/>
            <person name="Anthouard V."/>
            <person name="Artiguenave F."/>
            <person name="Aury J.M."/>
            <person name="Badger J.H."/>
            <person name="Beszteri B."/>
            <person name="Billiau K."/>
            <person name="Bonnet E."/>
            <person name="Bothwell J.H."/>
            <person name="Bowler C."/>
            <person name="Boyen C."/>
            <person name="Brownlee C."/>
            <person name="Carrano C.J."/>
            <person name="Charrier B."/>
            <person name="Cho G.Y."/>
            <person name="Coelho S.M."/>
            <person name="Collen J."/>
            <person name="Corre E."/>
            <person name="Da Silva C."/>
            <person name="Delage L."/>
            <person name="Delaroque N."/>
            <person name="Dittami S.M."/>
            <person name="Doulbeau S."/>
            <person name="Elias M."/>
            <person name="Farnham G."/>
            <person name="Gachon C.M."/>
            <person name="Gschloessl B."/>
            <person name="Heesch S."/>
            <person name="Jabbari K."/>
            <person name="Jubin C."/>
            <person name="Kawai H."/>
            <person name="Kimura K."/>
            <person name="Kloareg B."/>
            <person name="Kupper F.C."/>
            <person name="Lang D."/>
            <person name="Le Bail A."/>
            <person name="Leblanc C."/>
            <person name="Lerouge P."/>
            <person name="Lohr M."/>
            <person name="Lopez P.J."/>
            <person name="Martens C."/>
            <person name="Maumus F."/>
            <person name="Michel G."/>
            <person name="Miranda-Saavedra D."/>
            <person name="Morales J."/>
            <person name="Moreau H."/>
            <person name="Motomura T."/>
            <person name="Nagasato C."/>
            <person name="Napoli C.A."/>
            <person name="Nelson D.R."/>
            <person name="Nyvall-Collen P."/>
            <person name="Peters A.F."/>
            <person name="Pommier C."/>
            <person name="Potin P."/>
            <person name="Poulain J."/>
            <person name="Quesneville H."/>
            <person name="Read B."/>
            <person name="Rensing S.A."/>
            <person name="Ritter A."/>
            <person name="Rousvoal S."/>
            <person name="Samanta M."/>
            <person name="Samson G."/>
            <person name="Schroeder D.C."/>
            <person name="Segurens B."/>
            <person name="Strittmatter M."/>
            <person name="Tonon T."/>
            <person name="Tregear J.W."/>
            <person name="Valentin K."/>
            <person name="von Dassow P."/>
            <person name="Yamagishi T."/>
            <person name="Van de Peer Y."/>
            <person name="Wincker P."/>
        </authorList>
    </citation>
    <scope>NUCLEOTIDE SEQUENCE [LARGE SCALE GENOMIC DNA]</scope>
    <source>
        <strain evidence="5">Ec32 / CCAP1310/4</strain>
    </source>
</reference>
<dbReference type="OrthoDB" id="10255963at2759"/>
<name>D8LMU1_ECTSI</name>
<sequence>MAPFYSKNFPALVIACLLCGFGSAPAHGFQHSPVSSKALNKQQQQQRTTSLQSAGERRERSSLAAINEQQDSIKTGTAGWAQRTITVTAPSRGCHLITSEISKQVPELRSFRVGMANIFLKHTSASLTINENADPDVRTDMESALNQIVPVKWHNTMFRHTLEGPDDMTGHVKSTIVGASLNIPVSNGGLALGTWQGVYLCEHRDTGGWGGGFARDIVITIQGITSSD</sequence>
<feature type="chain" id="PRO_5003117301" description="Secondary thiamine-phosphate synthase enzyme" evidence="3">
    <location>
        <begin position="29"/>
        <end position="228"/>
    </location>
</feature>
<comment type="similarity">
    <text evidence="1">Belongs to the UPF0047 family.</text>
</comment>
<evidence type="ECO:0000313" key="4">
    <source>
        <dbReference type="EMBL" id="CBN74742.1"/>
    </source>
</evidence>
<dbReference type="Gene3D" id="2.60.120.460">
    <property type="entry name" value="YjbQ-like"/>
    <property type="match status" value="1"/>
</dbReference>
<keyword evidence="3" id="KW-0732">Signal</keyword>
<protein>
    <recommendedName>
        <fullName evidence="6">Secondary thiamine-phosphate synthase enzyme</fullName>
    </recommendedName>
</protein>
<evidence type="ECO:0000256" key="1">
    <source>
        <dbReference type="ARBA" id="ARBA00005534"/>
    </source>
</evidence>
<evidence type="ECO:0000256" key="3">
    <source>
        <dbReference type="SAM" id="SignalP"/>
    </source>
</evidence>
<feature type="signal peptide" evidence="3">
    <location>
        <begin position="1"/>
        <end position="28"/>
    </location>
</feature>
<dbReference type="PANTHER" id="PTHR30615">
    <property type="entry name" value="UNCHARACTERIZED PROTEIN YJBQ-RELATED"/>
    <property type="match status" value="1"/>
</dbReference>
<feature type="compositionally biased region" description="Polar residues" evidence="2">
    <location>
        <begin position="32"/>
        <end position="53"/>
    </location>
</feature>
<organism evidence="4 5">
    <name type="scientific">Ectocarpus siliculosus</name>
    <name type="common">Brown alga</name>
    <name type="synonym">Conferva siliculosa</name>
    <dbReference type="NCBI Taxonomy" id="2880"/>
    <lineage>
        <taxon>Eukaryota</taxon>
        <taxon>Sar</taxon>
        <taxon>Stramenopiles</taxon>
        <taxon>Ochrophyta</taxon>
        <taxon>PX clade</taxon>
        <taxon>Phaeophyceae</taxon>
        <taxon>Ectocarpales</taxon>
        <taxon>Ectocarpaceae</taxon>
        <taxon>Ectocarpus</taxon>
    </lineage>
</organism>
<dbReference type="NCBIfam" id="TIGR00149">
    <property type="entry name" value="TIGR00149_YjbQ"/>
    <property type="match status" value="1"/>
</dbReference>
<dbReference type="AlphaFoldDB" id="D8LMU1"/>
<dbReference type="STRING" id="2880.D8LMU1"/>
<dbReference type="OMA" id="MHAIRID"/>
<dbReference type="PROSITE" id="PS01314">
    <property type="entry name" value="UPF0047"/>
    <property type="match status" value="1"/>
</dbReference>
<dbReference type="InterPro" id="IPR035917">
    <property type="entry name" value="YjbQ-like_sf"/>
</dbReference>
<dbReference type="Proteomes" id="UP000002630">
    <property type="component" value="Linkage Group LG15"/>
</dbReference>
<evidence type="ECO:0000256" key="2">
    <source>
        <dbReference type="SAM" id="MobiDB-lite"/>
    </source>
</evidence>
<dbReference type="PANTHER" id="PTHR30615:SF8">
    <property type="entry name" value="UPF0047 PROTEIN C4A8.02C"/>
    <property type="match status" value="1"/>
</dbReference>
<dbReference type="eggNOG" id="KOG3267">
    <property type="taxonomic scope" value="Eukaryota"/>
</dbReference>
<accession>D8LMU1</accession>
<evidence type="ECO:0008006" key="6">
    <source>
        <dbReference type="Google" id="ProtNLM"/>
    </source>
</evidence>
<feature type="region of interest" description="Disordered" evidence="2">
    <location>
        <begin position="32"/>
        <end position="63"/>
    </location>
</feature>
<dbReference type="SUPFAM" id="SSF111038">
    <property type="entry name" value="YjbQ-like"/>
    <property type="match status" value="1"/>
</dbReference>